<proteinExistence type="predicted"/>
<reference evidence="1" key="1">
    <citation type="submission" date="2018-11" db="EMBL/GenBank/DDBJ databases">
        <authorList>
            <person name="Grassa J C."/>
        </authorList>
    </citation>
    <scope>NUCLEOTIDE SEQUENCE [LARGE SCALE GENOMIC DNA]</scope>
</reference>
<evidence type="ECO:0000313" key="2">
    <source>
        <dbReference type="Proteomes" id="UP000596661"/>
    </source>
</evidence>
<reference evidence="1" key="2">
    <citation type="submission" date="2021-03" db="UniProtKB">
        <authorList>
            <consortium name="EnsemblPlants"/>
        </authorList>
    </citation>
    <scope>IDENTIFICATION</scope>
</reference>
<dbReference type="AlphaFoldDB" id="A0A803R3N2"/>
<keyword evidence="2" id="KW-1185">Reference proteome</keyword>
<accession>A0A803R3N2</accession>
<evidence type="ECO:0000313" key="1">
    <source>
        <dbReference type="EnsemblPlants" id="cds.novel_model_4704_5bd9a17a"/>
    </source>
</evidence>
<name>A0A803R3N2_CANSA</name>
<dbReference type="EMBL" id="UZAU01000485">
    <property type="status" value="NOT_ANNOTATED_CDS"/>
    <property type="molecule type" value="Genomic_DNA"/>
</dbReference>
<dbReference type="Proteomes" id="UP000596661">
    <property type="component" value="Chromosome 5"/>
</dbReference>
<dbReference type="EnsemblPlants" id="novel_model_4704_5bd9a17a">
    <property type="protein sequence ID" value="cds.novel_model_4704_5bd9a17a"/>
    <property type="gene ID" value="novel_gene_2461_5bd9a17a"/>
</dbReference>
<protein>
    <submittedName>
        <fullName evidence="1">Uncharacterized protein</fullName>
    </submittedName>
</protein>
<dbReference type="Gramene" id="novel_model_4704_5bd9a17a">
    <property type="protein sequence ID" value="cds.novel_model_4704_5bd9a17a"/>
    <property type="gene ID" value="novel_gene_2461_5bd9a17a"/>
</dbReference>
<sequence>MLLYKVSFSFFLRCYGCRSLFPLCFSALLMFSFVFESVSDGFSLFCSLDLDYNYYNNFGPFILILFSSSG</sequence>
<organism evidence="1 2">
    <name type="scientific">Cannabis sativa</name>
    <name type="common">Hemp</name>
    <name type="synonym">Marijuana</name>
    <dbReference type="NCBI Taxonomy" id="3483"/>
    <lineage>
        <taxon>Eukaryota</taxon>
        <taxon>Viridiplantae</taxon>
        <taxon>Streptophyta</taxon>
        <taxon>Embryophyta</taxon>
        <taxon>Tracheophyta</taxon>
        <taxon>Spermatophyta</taxon>
        <taxon>Magnoliopsida</taxon>
        <taxon>eudicotyledons</taxon>
        <taxon>Gunneridae</taxon>
        <taxon>Pentapetalae</taxon>
        <taxon>rosids</taxon>
        <taxon>fabids</taxon>
        <taxon>Rosales</taxon>
        <taxon>Cannabaceae</taxon>
        <taxon>Cannabis</taxon>
    </lineage>
</organism>